<dbReference type="Pfam" id="PF09747">
    <property type="entry name" value="CCD97-like_C"/>
    <property type="match status" value="1"/>
</dbReference>
<comment type="caution">
    <text evidence="3">The sequence shown here is derived from an EMBL/GenBank/DDBJ whole genome shotgun (WGS) entry which is preliminary data.</text>
</comment>
<accession>A0A9Q0M5H4</accession>
<feature type="region of interest" description="Disordered" evidence="1">
    <location>
        <begin position="192"/>
        <end position="217"/>
    </location>
</feature>
<dbReference type="PANTHER" id="PTHR31840">
    <property type="entry name" value="COILED-COIL DOMAIN-CONTAINING PROTEIN 97"/>
    <property type="match status" value="1"/>
</dbReference>
<feature type="compositionally biased region" description="Acidic residues" evidence="1">
    <location>
        <begin position="258"/>
        <end position="268"/>
    </location>
</feature>
<name>A0A9Q0M5H4_BLOTA</name>
<dbReference type="PANTHER" id="PTHR31840:SF1">
    <property type="entry name" value="COILED-COIL DOMAIN-CONTAINING PROTEIN 97"/>
    <property type="match status" value="1"/>
</dbReference>
<sequence>MDRDEQTQADSSSDIIGRMIKLIASQKDAYFKSQQRDETDLNDDQKRTIVQNLFDTNKTIFLHHYGKYLDKDDLQNLESLWTDEKSDLYIQIKDLKERCRHKQSAIKNRRYQALQKLLRDGSYFSNSEMQSRNPYLFEQMIGQYMSSDERKRLQNSCYELNYNNTNFSSFLMEQIRNIHLKCKYMVDENIEGQEEVEDEDESEEDNDEPEQLNSNVCKISNENKKVLEKEFRDQMIENFLSGKDSEFFDYKTVDENEDYDMSEEFERDQEDKYFAEEE</sequence>
<feature type="compositionally biased region" description="Acidic residues" evidence="1">
    <location>
        <begin position="192"/>
        <end position="210"/>
    </location>
</feature>
<feature type="domain" description="CCD97-like C-terminal" evidence="2">
    <location>
        <begin position="108"/>
        <end position="277"/>
    </location>
</feature>
<proteinExistence type="predicted"/>
<gene>
    <name evidence="3" type="ORF">RDWZM_008959</name>
</gene>
<dbReference type="InterPro" id="IPR018613">
    <property type="entry name" value="Ccdc97-like"/>
</dbReference>
<evidence type="ECO:0000256" key="1">
    <source>
        <dbReference type="SAM" id="MobiDB-lite"/>
    </source>
</evidence>
<dbReference type="InterPro" id="IPR040233">
    <property type="entry name" value="CCD97-like_C"/>
</dbReference>
<keyword evidence="4" id="KW-1185">Reference proteome</keyword>
<evidence type="ECO:0000313" key="3">
    <source>
        <dbReference type="EMBL" id="KAJ6217802.1"/>
    </source>
</evidence>
<dbReference type="Proteomes" id="UP001142055">
    <property type="component" value="Chromosome 3"/>
</dbReference>
<feature type="compositionally biased region" description="Basic and acidic residues" evidence="1">
    <location>
        <begin position="269"/>
        <end position="278"/>
    </location>
</feature>
<reference evidence="3" key="1">
    <citation type="submission" date="2022-12" db="EMBL/GenBank/DDBJ databases">
        <title>Genome assemblies of Blomia tropicalis.</title>
        <authorList>
            <person name="Cui Y."/>
        </authorList>
    </citation>
    <scope>NUCLEOTIDE SEQUENCE</scope>
    <source>
        <tissue evidence="3">Adult mites</tissue>
    </source>
</reference>
<dbReference type="EMBL" id="JAPWDV010000003">
    <property type="protein sequence ID" value="KAJ6217802.1"/>
    <property type="molecule type" value="Genomic_DNA"/>
</dbReference>
<organism evidence="3 4">
    <name type="scientific">Blomia tropicalis</name>
    <name type="common">Mite</name>
    <dbReference type="NCBI Taxonomy" id="40697"/>
    <lineage>
        <taxon>Eukaryota</taxon>
        <taxon>Metazoa</taxon>
        <taxon>Ecdysozoa</taxon>
        <taxon>Arthropoda</taxon>
        <taxon>Chelicerata</taxon>
        <taxon>Arachnida</taxon>
        <taxon>Acari</taxon>
        <taxon>Acariformes</taxon>
        <taxon>Sarcoptiformes</taxon>
        <taxon>Astigmata</taxon>
        <taxon>Glycyphagoidea</taxon>
        <taxon>Echimyopodidae</taxon>
        <taxon>Blomia</taxon>
    </lineage>
</organism>
<protein>
    <recommendedName>
        <fullName evidence="2">CCD97-like C-terminal domain-containing protein</fullName>
    </recommendedName>
</protein>
<dbReference type="AlphaFoldDB" id="A0A9Q0M5H4"/>
<dbReference type="OMA" id="LDVYMRH"/>
<dbReference type="OrthoDB" id="333176at2759"/>
<evidence type="ECO:0000313" key="4">
    <source>
        <dbReference type="Proteomes" id="UP001142055"/>
    </source>
</evidence>
<evidence type="ECO:0000259" key="2">
    <source>
        <dbReference type="Pfam" id="PF09747"/>
    </source>
</evidence>
<feature type="region of interest" description="Disordered" evidence="1">
    <location>
        <begin position="258"/>
        <end position="278"/>
    </location>
</feature>